<gene>
    <name evidence="2" type="ORF">Pfra01_002005000</name>
</gene>
<evidence type="ECO:0000313" key="2">
    <source>
        <dbReference type="EMBL" id="GMF50302.1"/>
    </source>
</evidence>
<accession>A0A9W7D239</accession>
<feature type="region of interest" description="Disordered" evidence="1">
    <location>
        <begin position="112"/>
        <end position="148"/>
    </location>
</feature>
<dbReference type="AlphaFoldDB" id="A0A9W7D239"/>
<feature type="compositionally biased region" description="Acidic residues" evidence="1">
    <location>
        <begin position="123"/>
        <end position="137"/>
    </location>
</feature>
<evidence type="ECO:0000256" key="1">
    <source>
        <dbReference type="SAM" id="MobiDB-lite"/>
    </source>
</evidence>
<organism evidence="2 3">
    <name type="scientific">Phytophthora fragariaefolia</name>
    <dbReference type="NCBI Taxonomy" id="1490495"/>
    <lineage>
        <taxon>Eukaryota</taxon>
        <taxon>Sar</taxon>
        <taxon>Stramenopiles</taxon>
        <taxon>Oomycota</taxon>
        <taxon>Peronosporomycetes</taxon>
        <taxon>Peronosporales</taxon>
        <taxon>Peronosporaceae</taxon>
        <taxon>Phytophthora</taxon>
    </lineage>
</organism>
<proteinExistence type="predicted"/>
<dbReference type="OrthoDB" id="116720at2759"/>
<feature type="compositionally biased region" description="Basic residues" evidence="1">
    <location>
        <begin position="73"/>
        <end position="86"/>
    </location>
</feature>
<evidence type="ECO:0000313" key="3">
    <source>
        <dbReference type="Proteomes" id="UP001165121"/>
    </source>
</evidence>
<keyword evidence="3" id="KW-1185">Reference proteome</keyword>
<feature type="compositionally biased region" description="Basic and acidic residues" evidence="1">
    <location>
        <begin position="138"/>
        <end position="148"/>
    </location>
</feature>
<dbReference type="EMBL" id="BSXT01002673">
    <property type="protein sequence ID" value="GMF50302.1"/>
    <property type="molecule type" value="Genomic_DNA"/>
</dbReference>
<protein>
    <submittedName>
        <fullName evidence="2">Unnamed protein product</fullName>
    </submittedName>
</protein>
<feature type="region of interest" description="Disordered" evidence="1">
    <location>
        <begin position="57"/>
        <end position="95"/>
    </location>
</feature>
<reference evidence="2" key="1">
    <citation type="submission" date="2023-04" db="EMBL/GenBank/DDBJ databases">
        <title>Phytophthora fragariaefolia NBRC 109709.</title>
        <authorList>
            <person name="Ichikawa N."/>
            <person name="Sato H."/>
            <person name="Tonouchi N."/>
        </authorList>
    </citation>
    <scope>NUCLEOTIDE SEQUENCE</scope>
    <source>
        <strain evidence="2">NBRC 109709</strain>
    </source>
</reference>
<dbReference type="Proteomes" id="UP001165121">
    <property type="component" value="Unassembled WGS sequence"/>
</dbReference>
<name>A0A9W7D239_9STRA</name>
<sequence>MPVVSSVDTVAFTSQGLATKHQLTAASNLEQYGGEHKRYPWSREVARQLTNLAASLRSASCGGSGRPAQLGRSRLRPRRSRRHRKTPPRDRGANRCSWPALSVIAAALSGQQYPGRAAQPEHELDEDAAGAAEEEAAVGDRDTRDKKNGKMDLRNIKVNAFSGTVQSGDFDVKAREFRDELDEQIVDAQVLAGQSWSDEAKKTVLKTFLTGMTRRWCREWCRANPAASYADAGDALVHNFRPVLLGVDIADRIKNERKRWNETYREFADRLLQMADALEGGKTQRANARCALVAFVRNAYPKHTDFLETKTDFVCRDPE</sequence>
<comment type="caution">
    <text evidence="2">The sequence shown here is derived from an EMBL/GenBank/DDBJ whole genome shotgun (WGS) entry which is preliminary data.</text>
</comment>